<reference evidence="1" key="1">
    <citation type="submission" date="2022-04" db="EMBL/GenBank/DDBJ databases">
        <title>Genome of the entomopathogenic fungus Entomophthora muscae.</title>
        <authorList>
            <person name="Elya C."/>
            <person name="Lovett B.R."/>
            <person name="Lee E."/>
            <person name="Macias A.M."/>
            <person name="Hajek A.E."/>
            <person name="De Bivort B.L."/>
            <person name="Kasson M.T."/>
            <person name="De Fine Licht H.H."/>
            <person name="Stajich J.E."/>
        </authorList>
    </citation>
    <scope>NUCLEOTIDE SEQUENCE</scope>
    <source>
        <strain evidence="1">Berkeley</strain>
    </source>
</reference>
<organism evidence="1 2">
    <name type="scientific">Entomophthora muscae</name>
    <dbReference type="NCBI Taxonomy" id="34485"/>
    <lineage>
        <taxon>Eukaryota</taxon>
        <taxon>Fungi</taxon>
        <taxon>Fungi incertae sedis</taxon>
        <taxon>Zoopagomycota</taxon>
        <taxon>Entomophthoromycotina</taxon>
        <taxon>Entomophthoromycetes</taxon>
        <taxon>Entomophthorales</taxon>
        <taxon>Entomophthoraceae</taxon>
        <taxon>Entomophthora</taxon>
    </lineage>
</organism>
<sequence length="445" mass="49706">MAVSSLLSLKYPARRNVSKLLAMIKLIAHFHFRNNLPSRRHFSFKAQYGYGCSFSPGIQLLLPYWYGKSILFAPKMHSDEIMWVGEPDSLAEQQKIYDVDEIKYSDEIDNTITQLSPSTIHTINEVFDNQAIKKYESMINLKCLKKALDECRIIKSDFELSLMREANRISCEAHVLLMKKAIVGMNERELYAEFAYHCQKNGSSGLGYIPIVGSGKNGAILHYQKNSSDITRKGELVLVDAGCDFRYYAADITRTFPVGGKFTPEGQSIYSLVLKMQNAVFAELKEGVEWEDMHRLAMRVASHGLVELGILQDSPEDALKAGAVAVFFPHGLGHSIGLDVHDVGGYPEGVDRIQEPGIRYLRMRRKLVAGMVVTVEPGIYFSPPIIELARNDAAVSPFINFSTVDSLIHVGGVRIEDSVVITANGYENLTPLIKEISEVEAAYQS</sequence>
<comment type="caution">
    <text evidence="1">The sequence shown here is derived from an EMBL/GenBank/DDBJ whole genome shotgun (WGS) entry which is preliminary data.</text>
</comment>
<keyword evidence="2" id="KW-1185">Reference proteome</keyword>
<proteinExistence type="predicted"/>
<gene>
    <name evidence="1" type="ORF">DSO57_1017640</name>
</gene>
<accession>A0ACC2RVV6</accession>
<evidence type="ECO:0000313" key="1">
    <source>
        <dbReference type="EMBL" id="KAJ9054163.1"/>
    </source>
</evidence>
<dbReference type="EMBL" id="QTSX02006464">
    <property type="protein sequence ID" value="KAJ9054163.1"/>
    <property type="molecule type" value="Genomic_DNA"/>
</dbReference>
<dbReference type="Proteomes" id="UP001165960">
    <property type="component" value="Unassembled WGS sequence"/>
</dbReference>
<protein>
    <submittedName>
        <fullName evidence="1">Uncharacterized protein</fullName>
    </submittedName>
</protein>
<evidence type="ECO:0000313" key="2">
    <source>
        <dbReference type="Proteomes" id="UP001165960"/>
    </source>
</evidence>
<name>A0ACC2RVV6_9FUNG</name>